<keyword evidence="5" id="KW-1015">Disulfide bond</keyword>
<protein>
    <submittedName>
        <fullName evidence="10">Uncharacterized protein</fullName>
    </submittedName>
</protein>
<evidence type="ECO:0000256" key="2">
    <source>
        <dbReference type="ARBA" id="ARBA00022670"/>
    </source>
</evidence>
<reference evidence="10 11" key="1">
    <citation type="journal article" date="2023" name="Plants (Basel)">
        <title>Bridging the Gap: Combining Genomics and Transcriptomics Approaches to Understand Stylosanthes scabra, an Orphan Legume from the Brazilian Caatinga.</title>
        <authorList>
            <person name="Ferreira-Neto J.R.C."/>
            <person name="da Silva M.D."/>
            <person name="Binneck E."/>
            <person name="de Melo N.F."/>
            <person name="da Silva R.H."/>
            <person name="de Melo A.L.T.M."/>
            <person name="Pandolfi V."/>
            <person name="Bustamante F.O."/>
            <person name="Brasileiro-Vidal A.C."/>
            <person name="Benko-Iseppon A.M."/>
        </authorList>
    </citation>
    <scope>NUCLEOTIDE SEQUENCE [LARGE SCALE GENOMIC DNA]</scope>
    <source>
        <tissue evidence="10">Leaves</tissue>
    </source>
</reference>
<comment type="caution">
    <text evidence="10">The sequence shown here is derived from an EMBL/GenBank/DDBJ whole genome shotgun (WGS) entry which is preliminary data.</text>
</comment>
<feature type="domain" description="Peptidase C1A papain C-terminal" evidence="8">
    <location>
        <begin position="123"/>
        <end position="340"/>
    </location>
</feature>
<evidence type="ECO:0000313" key="11">
    <source>
        <dbReference type="Proteomes" id="UP001341840"/>
    </source>
</evidence>
<dbReference type="Gene3D" id="3.90.70.10">
    <property type="entry name" value="Cysteine proteinases"/>
    <property type="match status" value="1"/>
</dbReference>
<dbReference type="Proteomes" id="UP001341840">
    <property type="component" value="Unassembled WGS sequence"/>
</dbReference>
<dbReference type="SMART" id="SM00645">
    <property type="entry name" value="Pept_C1"/>
    <property type="match status" value="1"/>
</dbReference>
<keyword evidence="4" id="KW-0788">Thiol protease</keyword>
<dbReference type="PRINTS" id="PR00705">
    <property type="entry name" value="PAPAIN"/>
</dbReference>
<comment type="similarity">
    <text evidence="1">Belongs to the peptidase C1 family.</text>
</comment>
<accession>A0ABU6RCV3</accession>
<evidence type="ECO:0000256" key="6">
    <source>
        <dbReference type="ARBA" id="ARBA00023180"/>
    </source>
</evidence>
<keyword evidence="11" id="KW-1185">Reference proteome</keyword>
<dbReference type="InterPro" id="IPR013128">
    <property type="entry name" value="Peptidase_C1A"/>
</dbReference>
<gene>
    <name evidence="10" type="ORF">PIB30_034098</name>
</gene>
<feature type="signal peptide" evidence="7">
    <location>
        <begin position="1"/>
        <end position="21"/>
    </location>
</feature>
<dbReference type="PROSITE" id="PS00139">
    <property type="entry name" value="THIOL_PROTEASE_CYS"/>
    <property type="match status" value="1"/>
</dbReference>
<keyword evidence="6" id="KW-0325">Glycoprotein</keyword>
<dbReference type="InterPro" id="IPR000668">
    <property type="entry name" value="Peptidase_C1A_C"/>
</dbReference>
<dbReference type="EMBL" id="JASCZI010030365">
    <property type="protein sequence ID" value="MED6121865.1"/>
    <property type="molecule type" value="Genomic_DNA"/>
</dbReference>
<evidence type="ECO:0000256" key="4">
    <source>
        <dbReference type="ARBA" id="ARBA00022807"/>
    </source>
</evidence>
<dbReference type="PROSITE" id="PS00640">
    <property type="entry name" value="THIOL_PROTEASE_ASN"/>
    <property type="match status" value="1"/>
</dbReference>
<sequence length="349" mass="39280">MKITGIVCVLVACNLWITANACSENHKNNSSEVNQALRSRYENWLKRHDRTYTNKEEWEVRFAIYKTNVKFIKSFNSQNHSYKLTDNKFADLTNHEFISTYLGLQPRLHSQTKFRYYQQPGKIPESIDWRKKGAVTKVKDQRNCGSCWAFSAVAAVEGIHKIKRGNLVSLSEQELVDCDVINGNKGCRGGDMVPAFQFIINQTGLPTEKDYPYSGIDRICNKKMASRNYAVNISGYENVPARNESLLRVAVAHQPVSVSIDASGYAFQLYSHGIFSGKCGKSQNHAVTIVGYGEEKGTKYWLVKNSWGSKWGESGYMRVMRENMDADGTCGIAMDASYPVITNISSIVA</sequence>
<evidence type="ECO:0000256" key="3">
    <source>
        <dbReference type="ARBA" id="ARBA00022801"/>
    </source>
</evidence>
<dbReference type="InterPro" id="IPR039417">
    <property type="entry name" value="Peptidase_C1A_papain-like"/>
</dbReference>
<dbReference type="InterPro" id="IPR013201">
    <property type="entry name" value="Prot_inhib_I29"/>
</dbReference>
<evidence type="ECO:0000259" key="8">
    <source>
        <dbReference type="SMART" id="SM00645"/>
    </source>
</evidence>
<organism evidence="10 11">
    <name type="scientific">Stylosanthes scabra</name>
    <dbReference type="NCBI Taxonomy" id="79078"/>
    <lineage>
        <taxon>Eukaryota</taxon>
        <taxon>Viridiplantae</taxon>
        <taxon>Streptophyta</taxon>
        <taxon>Embryophyta</taxon>
        <taxon>Tracheophyta</taxon>
        <taxon>Spermatophyta</taxon>
        <taxon>Magnoliopsida</taxon>
        <taxon>eudicotyledons</taxon>
        <taxon>Gunneridae</taxon>
        <taxon>Pentapetalae</taxon>
        <taxon>rosids</taxon>
        <taxon>fabids</taxon>
        <taxon>Fabales</taxon>
        <taxon>Fabaceae</taxon>
        <taxon>Papilionoideae</taxon>
        <taxon>50 kb inversion clade</taxon>
        <taxon>dalbergioids sensu lato</taxon>
        <taxon>Dalbergieae</taxon>
        <taxon>Pterocarpus clade</taxon>
        <taxon>Stylosanthes</taxon>
    </lineage>
</organism>
<dbReference type="Pfam" id="PF08246">
    <property type="entry name" value="Inhibitor_I29"/>
    <property type="match status" value="1"/>
</dbReference>
<keyword evidence="7" id="KW-0732">Signal</keyword>
<feature type="domain" description="Cathepsin propeptide inhibitor" evidence="9">
    <location>
        <begin position="41"/>
        <end position="97"/>
    </location>
</feature>
<dbReference type="Pfam" id="PF00112">
    <property type="entry name" value="Peptidase_C1"/>
    <property type="match status" value="1"/>
</dbReference>
<evidence type="ECO:0000313" key="10">
    <source>
        <dbReference type="EMBL" id="MED6121865.1"/>
    </source>
</evidence>
<dbReference type="PANTHER" id="PTHR12411">
    <property type="entry name" value="CYSTEINE PROTEASE FAMILY C1-RELATED"/>
    <property type="match status" value="1"/>
</dbReference>
<proteinExistence type="inferred from homology"/>
<keyword evidence="2" id="KW-0645">Protease</keyword>
<dbReference type="SUPFAM" id="SSF54001">
    <property type="entry name" value="Cysteine proteinases"/>
    <property type="match status" value="1"/>
</dbReference>
<evidence type="ECO:0000256" key="1">
    <source>
        <dbReference type="ARBA" id="ARBA00008455"/>
    </source>
</evidence>
<keyword evidence="3" id="KW-0378">Hydrolase</keyword>
<dbReference type="InterPro" id="IPR025661">
    <property type="entry name" value="Pept_asp_AS"/>
</dbReference>
<name>A0ABU6RCV3_9FABA</name>
<evidence type="ECO:0000256" key="5">
    <source>
        <dbReference type="ARBA" id="ARBA00023157"/>
    </source>
</evidence>
<evidence type="ECO:0000256" key="7">
    <source>
        <dbReference type="SAM" id="SignalP"/>
    </source>
</evidence>
<dbReference type="InterPro" id="IPR038765">
    <property type="entry name" value="Papain-like_cys_pep_sf"/>
</dbReference>
<dbReference type="CDD" id="cd02248">
    <property type="entry name" value="Peptidase_C1A"/>
    <property type="match status" value="1"/>
</dbReference>
<dbReference type="SMART" id="SM00848">
    <property type="entry name" value="Inhibitor_I29"/>
    <property type="match status" value="1"/>
</dbReference>
<evidence type="ECO:0000259" key="9">
    <source>
        <dbReference type="SMART" id="SM00848"/>
    </source>
</evidence>
<dbReference type="InterPro" id="IPR000169">
    <property type="entry name" value="Pept_cys_AS"/>
</dbReference>
<feature type="chain" id="PRO_5046866560" evidence="7">
    <location>
        <begin position="22"/>
        <end position="349"/>
    </location>
</feature>